<dbReference type="AlphaFoldDB" id="A0A4V2G4U1"/>
<gene>
    <name evidence="1" type="ORF">BDD14_3810</name>
</gene>
<evidence type="ECO:0000313" key="1">
    <source>
        <dbReference type="EMBL" id="RZU42256.1"/>
    </source>
</evidence>
<comment type="caution">
    <text evidence="1">The sequence shown here is derived from an EMBL/GenBank/DDBJ whole genome shotgun (WGS) entry which is preliminary data.</text>
</comment>
<reference evidence="1 2" key="1">
    <citation type="submission" date="2019-02" db="EMBL/GenBank/DDBJ databases">
        <title>Genomic Encyclopedia of Archaeal and Bacterial Type Strains, Phase II (KMG-II): from individual species to whole genera.</title>
        <authorList>
            <person name="Goeker M."/>
        </authorList>
    </citation>
    <scope>NUCLEOTIDE SEQUENCE [LARGE SCALE GENOMIC DNA]</scope>
    <source>
        <strain evidence="1 2">DSM 18101</strain>
    </source>
</reference>
<dbReference type="EMBL" id="SHKW01000001">
    <property type="protein sequence ID" value="RZU42256.1"/>
    <property type="molecule type" value="Genomic_DNA"/>
</dbReference>
<sequence>MTVSFSRFKREMQTRRSMGRCAATRHLWRGMVMVKDCFVPVVCFDVFSKSDSG</sequence>
<organism evidence="1 2">
    <name type="scientific">Edaphobacter modestus</name>
    <dbReference type="NCBI Taxonomy" id="388466"/>
    <lineage>
        <taxon>Bacteria</taxon>
        <taxon>Pseudomonadati</taxon>
        <taxon>Acidobacteriota</taxon>
        <taxon>Terriglobia</taxon>
        <taxon>Terriglobales</taxon>
        <taxon>Acidobacteriaceae</taxon>
        <taxon>Edaphobacter</taxon>
    </lineage>
</organism>
<dbReference type="Proteomes" id="UP000292958">
    <property type="component" value="Unassembled WGS sequence"/>
</dbReference>
<evidence type="ECO:0000313" key="2">
    <source>
        <dbReference type="Proteomes" id="UP000292958"/>
    </source>
</evidence>
<name>A0A4V2G4U1_9BACT</name>
<protein>
    <submittedName>
        <fullName evidence="1">Uncharacterized protein</fullName>
    </submittedName>
</protein>
<proteinExistence type="predicted"/>
<accession>A0A4V2G4U1</accession>
<keyword evidence="2" id="KW-1185">Reference proteome</keyword>